<reference evidence="2 3" key="1">
    <citation type="submission" date="2017-05" db="EMBL/GenBank/DDBJ databases">
        <title>Vagococcus spp. assemblies.</title>
        <authorList>
            <person name="Gulvik C.A."/>
        </authorList>
    </citation>
    <scope>NUCLEOTIDE SEQUENCE [LARGE SCALE GENOMIC DNA]</scope>
    <source>
        <strain evidence="2 3">CCUG 41755</strain>
    </source>
</reference>
<comment type="caution">
    <text evidence="2">The sequence shown here is derived from an EMBL/GenBank/DDBJ whole genome shotgun (WGS) entry which is preliminary data.</text>
</comment>
<evidence type="ECO:0000256" key="1">
    <source>
        <dbReference type="SAM" id="MobiDB-lite"/>
    </source>
</evidence>
<organism evidence="2 3">
    <name type="scientific">Vagococcus fessus</name>
    <dbReference type="NCBI Taxonomy" id="120370"/>
    <lineage>
        <taxon>Bacteria</taxon>
        <taxon>Bacillati</taxon>
        <taxon>Bacillota</taxon>
        <taxon>Bacilli</taxon>
        <taxon>Lactobacillales</taxon>
        <taxon>Enterococcaceae</taxon>
        <taxon>Vagococcus</taxon>
    </lineage>
</organism>
<keyword evidence="3" id="KW-1185">Reference proteome</keyword>
<protein>
    <submittedName>
        <fullName evidence="2">Uncharacterized protein</fullName>
    </submittedName>
</protein>
<name>A0A430A8S3_9ENTE</name>
<sequence>MPEIVRIPDNYRSSSVMDNIVLPSDKAAESKQVAQAIMSAQREKNKNLIEIDDSKDKKRKGRRKEQDQHEKE</sequence>
<proteinExistence type="predicted"/>
<accession>A0A430A8S3</accession>
<dbReference type="EMBL" id="NGJY01000002">
    <property type="protein sequence ID" value="RSU03530.1"/>
    <property type="molecule type" value="Genomic_DNA"/>
</dbReference>
<feature type="compositionally biased region" description="Basic and acidic residues" evidence="1">
    <location>
        <begin position="41"/>
        <end position="56"/>
    </location>
</feature>
<dbReference type="AlphaFoldDB" id="A0A430A8S3"/>
<dbReference type="RefSeq" id="WP_126831739.1">
    <property type="nucleotide sequence ID" value="NZ_CBCRYB010000001.1"/>
</dbReference>
<dbReference type="Proteomes" id="UP000287101">
    <property type="component" value="Unassembled WGS sequence"/>
</dbReference>
<gene>
    <name evidence="2" type="ORF">CBF31_07405</name>
</gene>
<evidence type="ECO:0000313" key="3">
    <source>
        <dbReference type="Proteomes" id="UP000287101"/>
    </source>
</evidence>
<feature type="region of interest" description="Disordered" evidence="1">
    <location>
        <begin position="40"/>
        <end position="72"/>
    </location>
</feature>
<evidence type="ECO:0000313" key="2">
    <source>
        <dbReference type="EMBL" id="RSU03530.1"/>
    </source>
</evidence>